<dbReference type="InterPro" id="IPR001959">
    <property type="entry name" value="Transposase"/>
</dbReference>
<dbReference type="InterPro" id="IPR051399">
    <property type="entry name" value="RNA-guided_DNA_endo/Transpos"/>
</dbReference>
<dbReference type="NCBIfam" id="TIGR01766">
    <property type="entry name" value="IS200/IS605 family accessory protein TnpB-like domain"/>
    <property type="match status" value="1"/>
</dbReference>
<dbReference type="EMBL" id="BSUK01000001">
    <property type="protein sequence ID" value="GMA24846.1"/>
    <property type="molecule type" value="Genomic_DNA"/>
</dbReference>
<evidence type="ECO:0000256" key="1">
    <source>
        <dbReference type="ARBA" id="ARBA00008761"/>
    </source>
</evidence>
<feature type="domain" description="Cas12f1-like TNB" evidence="10">
    <location>
        <begin position="389"/>
        <end position="456"/>
    </location>
</feature>
<feature type="region of interest" description="Disordered" evidence="8">
    <location>
        <begin position="472"/>
        <end position="507"/>
    </location>
</feature>
<dbReference type="InterPro" id="IPR010095">
    <property type="entry name" value="Cas12f1-like_TNB"/>
</dbReference>
<comment type="caution">
    <text evidence="12">The sequence shown here is derived from an EMBL/GenBank/DDBJ whole genome shotgun (WGS) entry which is preliminary data.</text>
</comment>
<evidence type="ECO:0000256" key="3">
    <source>
        <dbReference type="ARBA" id="ARBA00022578"/>
    </source>
</evidence>
<evidence type="ECO:0000256" key="7">
    <source>
        <dbReference type="ARBA" id="ARBA00023172"/>
    </source>
</evidence>
<feature type="region of interest" description="Disordered" evidence="8">
    <location>
        <begin position="156"/>
        <end position="201"/>
    </location>
</feature>
<organism evidence="12 13">
    <name type="scientific">Luteimicrobium album</name>
    <dbReference type="NCBI Taxonomy" id="1054550"/>
    <lineage>
        <taxon>Bacteria</taxon>
        <taxon>Bacillati</taxon>
        <taxon>Actinomycetota</taxon>
        <taxon>Actinomycetes</taxon>
        <taxon>Micrococcales</taxon>
        <taxon>Luteimicrobium</taxon>
    </lineage>
</organism>
<feature type="domain" description="Probable transposase IS891/IS1136/IS1341" evidence="9">
    <location>
        <begin position="273"/>
        <end position="376"/>
    </location>
</feature>
<keyword evidence="4" id="KW-0479">Metal-binding</keyword>
<dbReference type="Proteomes" id="UP001157091">
    <property type="component" value="Unassembled WGS sequence"/>
</dbReference>
<evidence type="ECO:0000259" key="11">
    <source>
        <dbReference type="Pfam" id="PF12323"/>
    </source>
</evidence>
<evidence type="ECO:0000313" key="13">
    <source>
        <dbReference type="Proteomes" id="UP001157091"/>
    </source>
</evidence>
<comment type="similarity">
    <text evidence="2">In the N-terminal section; belongs to the transposase 2 family.</text>
</comment>
<dbReference type="InterPro" id="IPR021027">
    <property type="entry name" value="Transposase_put_HTH"/>
</dbReference>
<feature type="compositionally biased region" description="Basic and acidic residues" evidence="8">
    <location>
        <begin position="480"/>
        <end position="493"/>
    </location>
</feature>
<accession>A0ABQ6I2E3</accession>
<evidence type="ECO:0000256" key="5">
    <source>
        <dbReference type="ARBA" id="ARBA00022833"/>
    </source>
</evidence>
<evidence type="ECO:0000256" key="2">
    <source>
        <dbReference type="ARBA" id="ARBA00011044"/>
    </source>
</evidence>
<dbReference type="PANTHER" id="PTHR30405:SF25">
    <property type="entry name" value="RNA-GUIDED DNA ENDONUCLEASE INSQ-RELATED"/>
    <property type="match status" value="1"/>
</dbReference>
<evidence type="ECO:0000256" key="6">
    <source>
        <dbReference type="ARBA" id="ARBA00023125"/>
    </source>
</evidence>
<name>A0ABQ6I2E3_9MICO</name>
<dbReference type="RefSeq" id="WP_284293554.1">
    <property type="nucleotide sequence ID" value="NZ_BSUK01000001.1"/>
</dbReference>
<dbReference type="NCBIfam" id="NF040570">
    <property type="entry name" value="guided_TnpB"/>
    <property type="match status" value="1"/>
</dbReference>
<sequence>MGNDTDIRGPVTCLVMSVVVGSLLVVARHTTFQWVVDPTVEQARALARHEGAARFAFNQGLRLHLDARRASVSRKAADADGDIAAVPWTGFDLINAFNAWKKSEAAGRRFLIDAAGQAEVEVTGLSWRGEVSAQVFEEAVVDLGKALKAWTGSRRGKRAGRAVGHPKFKKKNHERGSFRMRNKTSKTKAGERSTIRLGEAGPRSVTLPGIGAVRVHDDTRRLRRMLDKGRARILFATVSRRGGKWRVSLNVEAADLHPAARHQPCDDSDSAGWAGVDRGLHAPVVVAVADGTPTLRIDDAPKALRAAQPVTRRLHKSVSRKFKGSKNRRDAVRRLAHHHERVRARRHHFLHQVSNLLVKTHDRLVIEDLNITGMLTNHRLAAAISDAAWGELARQLAYKQAWRGGQVLIADRWFASSKTCSACGNVKSTLTLAERAFTCAHCGLTLDRDLNAAVNLATWGAMHYSQVLDPEARGQVTNAHRRDGSGRRTRADEASPDDVGTLTATAA</sequence>
<evidence type="ECO:0000259" key="10">
    <source>
        <dbReference type="Pfam" id="PF07282"/>
    </source>
</evidence>
<evidence type="ECO:0000313" key="12">
    <source>
        <dbReference type="EMBL" id="GMA24846.1"/>
    </source>
</evidence>
<comment type="similarity">
    <text evidence="1">In the C-terminal section; belongs to the transposase 35 family.</text>
</comment>
<keyword evidence="7" id="KW-0233">DNA recombination</keyword>
<keyword evidence="13" id="KW-1185">Reference proteome</keyword>
<keyword evidence="3" id="KW-0815">Transposition</keyword>
<protein>
    <submittedName>
        <fullName evidence="12">Transposase</fullName>
    </submittedName>
</protein>
<evidence type="ECO:0000259" key="9">
    <source>
        <dbReference type="Pfam" id="PF01385"/>
    </source>
</evidence>
<dbReference type="Pfam" id="PF07282">
    <property type="entry name" value="Cas12f1-like_TNB"/>
    <property type="match status" value="1"/>
</dbReference>
<gene>
    <name evidence="12" type="ORF">GCM10025864_26050</name>
</gene>
<keyword evidence="6" id="KW-0238">DNA-binding</keyword>
<proteinExistence type="inferred from homology"/>
<evidence type="ECO:0000256" key="8">
    <source>
        <dbReference type="SAM" id="MobiDB-lite"/>
    </source>
</evidence>
<keyword evidence="5" id="KW-0862">Zinc</keyword>
<reference evidence="13" key="1">
    <citation type="journal article" date="2019" name="Int. J. Syst. Evol. Microbiol.">
        <title>The Global Catalogue of Microorganisms (GCM) 10K type strain sequencing project: providing services to taxonomists for standard genome sequencing and annotation.</title>
        <authorList>
            <consortium name="The Broad Institute Genomics Platform"/>
            <consortium name="The Broad Institute Genome Sequencing Center for Infectious Disease"/>
            <person name="Wu L."/>
            <person name="Ma J."/>
        </authorList>
    </citation>
    <scope>NUCLEOTIDE SEQUENCE [LARGE SCALE GENOMIC DNA]</scope>
    <source>
        <strain evidence="13">NBRC 106348</strain>
    </source>
</reference>
<feature type="domain" description="Transposase putative helix-turn-helix" evidence="11">
    <location>
        <begin position="36"/>
        <end position="67"/>
    </location>
</feature>
<evidence type="ECO:0000256" key="4">
    <source>
        <dbReference type="ARBA" id="ARBA00022723"/>
    </source>
</evidence>
<feature type="compositionally biased region" description="Basic residues" evidence="8">
    <location>
        <begin position="156"/>
        <end position="186"/>
    </location>
</feature>
<dbReference type="Pfam" id="PF01385">
    <property type="entry name" value="OrfB_IS605"/>
    <property type="match status" value="1"/>
</dbReference>
<dbReference type="PANTHER" id="PTHR30405">
    <property type="entry name" value="TRANSPOSASE"/>
    <property type="match status" value="1"/>
</dbReference>
<dbReference type="Pfam" id="PF12323">
    <property type="entry name" value="HTH_OrfB_IS605"/>
    <property type="match status" value="1"/>
</dbReference>